<accession>A0AAU9KIV2</accession>
<name>A0AAU9KIV2_9STRA</name>
<dbReference type="Proteomes" id="UP001160483">
    <property type="component" value="Unassembled WGS sequence"/>
</dbReference>
<protein>
    <submittedName>
        <fullName evidence="1">Uncharacterized protein</fullName>
    </submittedName>
</protein>
<dbReference type="EMBL" id="CAKKTJ010000095">
    <property type="protein sequence ID" value="CAH0474187.1"/>
    <property type="molecule type" value="Genomic_DNA"/>
</dbReference>
<reference evidence="1" key="1">
    <citation type="submission" date="2021-11" db="EMBL/GenBank/DDBJ databases">
        <authorList>
            <person name="Islam A."/>
            <person name="Islam S."/>
            <person name="Flora M.S."/>
            <person name="Rahman M."/>
            <person name="Ziaur R.M."/>
            <person name="Epstein J.H."/>
            <person name="Hassan M."/>
            <person name="Klassen M."/>
            <person name="Woodard K."/>
            <person name="Webb A."/>
            <person name="Webby R.J."/>
            <person name="El Zowalaty M.E."/>
        </authorList>
    </citation>
    <scope>NUCLEOTIDE SEQUENCE</scope>
    <source>
        <strain evidence="1">Pbs3</strain>
    </source>
</reference>
<organism evidence="1 2">
    <name type="scientific">Peronospora belbahrii</name>
    <dbReference type="NCBI Taxonomy" id="622444"/>
    <lineage>
        <taxon>Eukaryota</taxon>
        <taxon>Sar</taxon>
        <taxon>Stramenopiles</taxon>
        <taxon>Oomycota</taxon>
        <taxon>Peronosporomycetes</taxon>
        <taxon>Peronosporales</taxon>
        <taxon>Peronosporaceae</taxon>
        <taxon>Peronospora</taxon>
    </lineage>
</organism>
<evidence type="ECO:0000313" key="2">
    <source>
        <dbReference type="Proteomes" id="UP001160483"/>
    </source>
</evidence>
<comment type="caution">
    <text evidence="1">The sequence shown here is derived from an EMBL/GenBank/DDBJ whole genome shotgun (WGS) entry which is preliminary data.</text>
</comment>
<proteinExistence type="predicted"/>
<sequence length="458" mass="53704">MANPYMKHWMSYMKCFNDKPDSQKTTPLKTVQHYYANGDDTVFPEVIAVGKQDIQTKQKAELLEWLHQKRHPELVLEQLMVNHKNTNVLSVIKSSHWIDYLEWYNIDHPESQTTLFNTLGHFYQGVRWDDMIRAGKKNRDTEKLATQLQMLHEKKDPEEVRKEIERGNVVANFLGHDNWLTWYKYLIYFNKVHPEREKSLRDTLGAYCKDGKLVDELSRKIEGLKNVPPITDAELKELKPEVDPEKDFKEKKLDEALDFDKARYQILKTTQLLGLMKYVKLYEQEVPDFKKSLRGIFPDEDQVLVDILYNQAPYPRLRPAMRQVLNDLNEDWLGKKMSPTDVFKILVKEIVDTSSFSSTRFHEWLRYFMAFDSKFKEEKVSIMSALNSKSGEKLLELIGSVKWYNGTHEELFAAIKASLQNDPADGTLVKCLKIIRDLRYKSESLVTSTNSKLPPKKE</sequence>
<gene>
    <name evidence="1" type="ORF">PBS003_LOCUS1052</name>
</gene>
<evidence type="ECO:0000313" key="1">
    <source>
        <dbReference type="EMBL" id="CAH0474187.1"/>
    </source>
</evidence>
<dbReference type="AlphaFoldDB" id="A0AAU9KIV2"/>